<accession>A0A7D5Z1M2</accession>
<dbReference type="Proteomes" id="UP000510686">
    <property type="component" value="Chromosome 4"/>
</dbReference>
<feature type="region of interest" description="Disordered" evidence="1">
    <location>
        <begin position="54"/>
        <end position="94"/>
    </location>
</feature>
<evidence type="ECO:0000313" key="3">
    <source>
        <dbReference type="Proteomes" id="UP000510686"/>
    </source>
</evidence>
<dbReference type="GeneID" id="26241330"/>
<dbReference type="KEGG" id="mbrn:26241330"/>
<proteinExistence type="predicted"/>
<name>A0A7D5Z1M2_9HYPO</name>
<dbReference type="RefSeq" id="XP_014545297.1">
    <property type="nucleotide sequence ID" value="XM_014689811.1"/>
</dbReference>
<dbReference type="OrthoDB" id="3519400at2759"/>
<organism evidence="2 3">
    <name type="scientific">Metarhizium brunneum</name>
    <dbReference type="NCBI Taxonomy" id="500148"/>
    <lineage>
        <taxon>Eukaryota</taxon>
        <taxon>Fungi</taxon>
        <taxon>Dikarya</taxon>
        <taxon>Ascomycota</taxon>
        <taxon>Pezizomycotina</taxon>
        <taxon>Sordariomycetes</taxon>
        <taxon>Hypocreomycetidae</taxon>
        <taxon>Hypocreales</taxon>
        <taxon>Clavicipitaceae</taxon>
        <taxon>Metarhizium</taxon>
    </lineage>
</organism>
<reference evidence="2 3" key="1">
    <citation type="submission" date="2020-07" db="EMBL/GenBank/DDBJ databases">
        <title>Telomere length de novo assembly of all 7 chromosomes of the fungus, Metarhizium brunneum, using a novel assembly pipeline.</title>
        <authorList>
            <person name="Saud z."/>
            <person name="Kortsinoglou A."/>
            <person name="Kouvelis V.N."/>
            <person name="Butt T.M."/>
        </authorList>
    </citation>
    <scope>NUCLEOTIDE SEQUENCE [LARGE SCALE GENOMIC DNA]</scope>
    <source>
        <strain evidence="2 3">4556</strain>
    </source>
</reference>
<keyword evidence="3" id="KW-1185">Reference proteome</keyword>
<feature type="compositionally biased region" description="Basic and acidic residues" evidence="1">
    <location>
        <begin position="54"/>
        <end position="63"/>
    </location>
</feature>
<sequence length="94" mass="10585">MNTSKDMYYFIPGLCALDPWAPEVDPDTHMWVRAIQIDDTDLMFEGKSLSSWFEDDRSLDRSNRSRRHSSSSSSSSSSTSTSTSHSSDNDNQQG</sequence>
<dbReference type="EMBL" id="CP058935">
    <property type="protein sequence ID" value="QLI71464.1"/>
    <property type="molecule type" value="Genomic_DNA"/>
</dbReference>
<evidence type="ECO:0000256" key="1">
    <source>
        <dbReference type="SAM" id="MobiDB-lite"/>
    </source>
</evidence>
<dbReference type="AlphaFoldDB" id="A0A7D5Z1M2"/>
<gene>
    <name evidence="2" type="ORF">G6M90_00g078080</name>
</gene>
<feature type="compositionally biased region" description="Low complexity" evidence="1">
    <location>
        <begin position="70"/>
        <end position="94"/>
    </location>
</feature>
<evidence type="ECO:0000313" key="2">
    <source>
        <dbReference type="EMBL" id="QLI71464.1"/>
    </source>
</evidence>
<protein>
    <submittedName>
        <fullName evidence="2">Uncharacterized protein</fullName>
    </submittedName>
</protein>